<protein>
    <submittedName>
        <fullName evidence="1">Uncharacterized protein</fullName>
    </submittedName>
</protein>
<comment type="caution">
    <text evidence="1">The sequence shown here is derived from an EMBL/GenBank/DDBJ whole genome shotgun (WGS) entry which is preliminary data.</text>
</comment>
<organism evidence="1">
    <name type="scientific">marine sediment metagenome</name>
    <dbReference type="NCBI Taxonomy" id="412755"/>
    <lineage>
        <taxon>unclassified sequences</taxon>
        <taxon>metagenomes</taxon>
        <taxon>ecological metagenomes</taxon>
    </lineage>
</organism>
<accession>X0W1Z9</accession>
<dbReference type="AlphaFoldDB" id="X0W1Z9"/>
<proteinExistence type="predicted"/>
<name>X0W1Z9_9ZZZZ</name>
<feature type="non-terminal residue" evidence="1">
    <location>
        <position position="1"/>
    </location>
</feature>
<gene>
    <name evidence="1" type="ORF">S01H1_57181</name>
</gene>
<dbReference type="EMBL" id="BARS01037283">
    <property type="protein sequence ID" value="GAG24555.1"/>
    <property type="molecule type" value="Genomic_DNA"/>
</dbReference>
<evidence type="ECO:0000313" key="1">
    <source>
        <dbReference type="EMBL" id="GAG24555.1"/>
    </source>
</evidence>
<sequence>LLAALDGQLKSKFIESIIHFLKYIVQVESSWEFDTSNLIKENAESIRRWLFRR</sequence>
<reference evidence="1" key="1">
    <citation type="journal article" date="2014" name="Front. Microbiol.">
        <title>High frequency of phylogenetically diverse reductive dehalogenase-homologous genes in deep subseafloor sedimentary metagenomes.</title>
        <authorList>
            <person name="Kawai M."/>
            <person name="Futagami T."/>
            <person name="Toyoda A."/>
            <person name="Takaki Y."/>
            <person name="Nishi S."/>
            <person name="Hori S."/>
            <person name="Arai W."/>
            <person name="Tsubouchi T."/>
            <person name="Morono Y."/>
            <person name="Uchiyama I."/>
            <person name="Ito T."/>
            <person name="Fujiyama A."/>
            <person name="Inagaki F."/>
            <person name="Takami H."/>
        </authorList>
    </citation>
    <scope>NUCLEOTIDE SEQUENCE</scope>
    <source>
        <strain evidence="1">Expedition CK06-06</strain>
    </source>
</reference>